<evidence type="ECO:0000256" key="8">
    <source>
        <dbReference type="SAM" id="MobiDB-lite"/>
    </source>
</evidence>
<dbReference type="InterPro" id="IPR002035">
    <property type="entry name" value="VWF_A"/>
</dbReference>
<proteinExistence type="predicted"/>
<dbReference type="PANTHER" id="PTHR10117:SF54">
    <property type="entry name" value="TRANSIENT RECEPTOR POTENTIAL-GAMMA PROTEIN"/>
    <property type="match status" value="1"/>
</dbReference>
<keyword evidence="4 9" id="KW-1133">Transmembrane helix</keyword>
<keyword evidence="3 9" id="KW-0812">Transmembrane</keyword>
<evidence type="ECO:0000256" key="3">
    <source>
        <dbReference type="ARBA" id="ARBA00022692"/>
    </source>
</evidence>
<feature type="transmembrane region" description="Helical" evidence="9">
    <location>
        <begin position="554"/>
        <end position="584"/>
    </location>
</feature>
<comment type="caution">
    <text evidence="11">The sequence shown here is derived from an EMBL/GenBank/DDBJ whole genome shotgun (WGS) entry which is preliminary data.</text>
</comment>
<evidence type="ECO:0000259" key="10">
    <source>
        <dbReference type="PROSITE" id="PS50234"/>
    </source>
</evidence>
<comment type="subcellular location">
    <subcellularLocation>
        <location evidence="1">Membrane</location>
        <topology evidence="1">Multi-pass membrane protein</topology>
    </subcellularLocation>
</comment>
<dbReference type="EMBL" id="CALNXI010000275">
    <property type="protein sequence ID" value="CAH3023785.1"/>
    <property type="molecule type" value="Genomic_DNA"/>
</dbReference>
<feature type="transmembrane region" description="Helical" evidence="9">
    <location>
        <begin position="489"/>
        <end position="510"/>
    </location>
</feature>
<evidence type="ECO:0000256" key="6">
    <source>
        <dbReference type="ARBA" id="ARBA00023136"/>
    </source>
</evidence>
<evidence type="ECO:0000313" key="11">
    <source>
        <dbReference type="EMBL" id="CAH3023785.1"/>
    </source>
</evidence>
<feature type="domain" description="VWFA" evidence="10">
    <location>
        <begin position="221"/>
        <end position="412"/>
    </location>
</feature>
<gene>
    <name evidence="11" type="ORF">PEVE_00020523</name>
</gene>
<dbReference type="Pfam" id="PF00092">
    <property type="entry name" value="VWA"/>
    <property type="match status" value="1"/>
</dbReference>
<organism evidence="11 12">
    <name type="scientific">Porites evermanni</name>
    <dbReference type="NCBI Taxonomy" id="104178"/>
    <lineage>
        <taxon>Eukaryota</taxon>
        <taxon>Metazoa</taxon>
        <taxon>Cnidaria</taxon>
        <taxon>Anthozoa</taxon>
        <taxon>Hexacorallia</taxon>
        <taxon>Scleractinia</taxon>
        <taxon>Fungiina</taxon>
        <taxon>Poritidae</taxon>
        <taxon>Porites</taxon>
    </lineage>
</organism>
<dbReference type="InterPro" id="IPR002153">
    <property type="entry name" value="TRPC_channel"/>
</dbReference>
<evidence type="ECO:0000256" key="9">
    <source>
        <dbReference type="SAM" id="Phobius"/>
    </source>
</evidence>
<feature type="region of interest" description="Disordered" evidence="8">
    <location>
        <begin position="1"/>
        <end position="52"/>
    </location>
</feature>
<dbReference type="Gene3D" id="3.40.50.410">
    <property type="entry name" value="von Willebrand factor, type A domain"/>
    <property type="match status" value="1"/>
</dbReference>
<evidence type="ECO:0000256" key="1">
    <source>
        <dbReference type="ARBA" id="ARBA00004141"/>
    </source>
</evidence>
<feature type="compositionally biased region" description="Basic and acidic residues" evidence="8">
    <location>
        <begin position="12"/>
        <end position="52"/>
    </location>
</feature>
<sequence length="1073" mass="122814">MATPGSPLISSRGERLEMENLDKRNKETDDLGGNKEDENTESSKLEDSLRKSLKKGKVDEITDKITPRTLTKCNTNALLMAMEVNFKLHRLARRKGSGEEDFTKLANSVGEFTSCLLDPLKSRNEARHAFGDSLDYLLEAGIEMKQKKFFTHPVMNNLMTKKWFGTFGKLKRSSWLEVGRWKWLFLNIWCLFDIFMFPFLFTMFYIKHCFNKATRRSKEMDIAFIINATSDVANVALELMKGTINTLLRKYKNNHQVKFQILIHGKDDSLREICLKDGENIELKRDTKVKTPALQEDLKKVTKTSSHFVQKNSEKVLVFLTDHKVCLRHKKEHVDEEIKKVKEKGFKIVPVGIGPHIDIRELETINSDGRKVKRFGEYANPEIVGKNILHERYQEYFTTPYFVFIRDTLSYLALLGLHFALCLETSSIPFSGLEWAILVFFLGRILMESRQFLGVQEQLKSESAIKKSRGPKAEEKKSTRTLRGSADRWNILDFIALLNYLVTFVLRVVTWNLSESVTDNRALVFSGYLYGLNTMFLTLRAFGHVMETIEGIGAIQIALFQIIGDVITILWQFIATILAFSISITKVYMAERSFISNNNGTESACKTSSGLACWWSMTKLLTWSLLGIAELDPLDSVDNTSVIIVHFLFGTFLVLGVILLVNMMIAILSNTYQRVEDNSLKEWSFKKAITIQTYSTYHPIPVPLNLISQFFLLTKWLCLLCARQCCERQPEKKNCFNKKSLNGVVETLENEYFSRYGYSFPLTDETKMDHVLQETEKSRQMANHIAYTTFAAHGVNNGIFPIGPEAWISQGIRIHGNLLICEGSAFCTTCIDHPAEYHGARYKYHLSPSFPHFEVLIQETGNRRLLGVGVVESGYGNHAMPGWFKETVGYHIDDGRIFDGNPKKGVECEDAMAYRGDLVSCTVKFDLAKNGKVPIVFYLNGRQINQNNISMKYTGREKLYPYIGMGHKGVRVLAKMTSHQDVDENVKIPDFQDAGLLQQEDLDSIMKTLEEMESKFKSSFQEIDDAFRDLNIEIDEGNGRFNGLVNEILTNFDDLERRRVPRPMMRMMVRICP</sequence>
<dbReference type="SUPFAM" id="SSF53300">
    <property type="entry name" value="vWA-like"/>
    <property type="match status" value="1"/>
</dbReference>
<keyword evidence="2" id="KW-0813">Transport</keyword>
<evidence type="ECO:0000256" key="7">
    <source>
        <dbReference type="ARBA" id="ARBA00023303"/>
    </source>
</evidence>
<dbReference type="PRINTS" id="PR01097">
    <property type="entry name" value="TRNSRECEPTRP"/>
</dbReference>
<evidence type="ECO:0000313" key="12">
    <source>
        <dbReference type="Proteomes" id="UP001159427"/>
    </source>
</evidence>
<evidence type="ECO:0000256" key="4">
    <source>
        <dbReference type="ARBA" id="ARBA00022989"/>
    </source>
</evidence>
<dbReference type="Proteomes" id="UP001159427">
    <property type="component" value="Unassembled WGS sequence"/>
</dbReference>
<dbReference type="InterPro" id="IPR005821">
    <property type="entry name" value="Ion_trans_dom"/>
</dbReference>
<dbReference type="PROSITE" id="PS50234">
    <property type="entry name" value="VWFA"/>
    <property type="match status" value="1"/>
</dbReference>
<keyword evidence="5" id="KW-0406">Ion transport</keyword>
<evidence type="ECO:0000256" key="2">
    <source>
        <dbReference type="ARBA" id="ARBA00022448"/>
    </source>
</evidence>
<accession>A0ABN8M5W7</accession>
<feature type="transmembrane region" description="Helical" evidence="9">
    <location>
        <begin position="522"/>
        <end position="542"/>
    </location>
</feature>
<dbReference type="InterPro" id="IPR036465">
    <property type="entry name" value="vWFA_dom_sf"/>
</dbReference>
<dbReference type="Gene3D" id="2.60.120.920">
    <property type="match status" value="1"/>
</dbReference>
<dbReference type="InterPro" id="IPR043136">
    <property type="entry name" value="B30.2/SPRY_sf"/>
</dbReference>
<name>A0ABN8M5W7_9CNID</name>
<feature type="transmembrane region" description="Helical" evidence="9">
    <location>
        <begin position="183"/>
        <end position="206"/>
    </location>
</feature>
<evidence type="ECO:0000256" key="5">
    <source>
        <dbReference type="ARBA" id="ARBA00023065"/>
    </source>
</evidence>
<dbReference type="Pfam" id="PF00520">
    <property type="entry name" value="Ion_trans"/>
    <property type="match status" value="1"/>
</dbReference>
<dbReference type="Pfam" id="PF00622">
    <property type="entry name" value="SPRY"/>
    <property type="match status" value="1"/>
</dbReference>
<keyword evidence="7" id="KW-0407">Ion channel</keyword>
<reference evidence="11 12" key="1">
    <citation type="submission" date="2022-05" db="EMBL/GenBank/DDBJ databases">
        <authorList>
            <consortium name="Genoscope - CEA"/>
            <person name="William W."/>
        </authorList>
    </citation>
    <scope>NUCLEOTIDE SEQUENCE [LARGE SCALE GENOMIC DNA]</scope>
</reference>
<dbReference type="PANTHER" id="PTHR10117">
    <property type="entry name" value="TRANSIENT RECEPTOR POTENTIAL CHANNEL"/>
    <property type="match status" value="1"/>
</dbReference>
<dbReference type="InterPro" id="IPR013320">
    <property type="entry name" value="ConA-like_dom_sf"/>
</dbReference>
<keyword evidence="6 9" id="KW-0472">Membrane</keyword>
<dbReference type="SUPFAM" id="SSF49899">
    <property type="entry name" value="Concanavalin A-like lectins/glucanases"/>
    <property type="match status" value="1"/>
</dbReference>
<dbReference type="InterPro" id="IPR003877">
    <property type="entry name" value="SPRY_dom"/>
</dbReference>
<feature type="transmembrane region" description="Helical" evidence="9">
    <location>
        <begin position="643"/>
        <end position="668"/>
    </location>
</feature>
<protein>
    <recommendedName>
        <fullName evidence="10">VWFA domain-containing protein</fullName>
    </recommendedName>
</protein>
<keyword evidence="12" id="KW-1185">Reference proteome</keyword>